<dbReference type="FunFam" id="1.10.287.70:FF:000037">
    <property type="entry name" value="Glutamate receptor"/>
    <property type="match status" value="1"/>
</dbReference>
<organism evidence="16">
    <name type="scientific">Triticum aestivum</name>
    <name type="common">Wheat</name>
    <dbReference type="NCBI Taxonomy" id="4565"/>
    <lineage>
        <taxon>Eukaryota</taxon>
        <taxon>Viridiplantae</taxon>
        <taxon>Streptophyta</taxon>
        <taxon>Embryophyta</taxon>
        <taxon>Tracheophyta</taxon>
        <taxon>Spermatophyta</taxon>
        <taxon>Magnoliopsida</taxon>
        <taxon>Liliopsida</taxon>
        <taxon>Poales</taxon>
        <taxon>Poaceae</taxon>
        <taxon>BOP clade</taxon>
        <taxon>Pooideae</taxon>
        <taxon>Triticodae</taxon>
        <taxon>Triticeae</taxon>
        <taxon>Triticinae</taxon>
        <taxon>Triticum</taxon>
    </lineage>
</organism>
<dbReference type="InterPro" id="IPR015683">
    <property type="entry name" value="Ionotropic_Glu_rcpt"/>
</dbReference>
<feature type="transmembrane region" description="Helical" evidence="14">
    <location>
        <begin position="368"/>
        <end position="386"/>
    </location>
</feature>
<proteinExistence type="inferred from homology"/>
<evidence type="ECO:0000256" key="14">
    <source>
        <dbReference type="SAM" id="Phobius"/>
    </source>
</evidence>
<keyword evidence="12" id="KW-0407">Ion channel</keyword>
<dbReference type="Gramene" id="TraesCS7A02G153100.1">
    <property type="protein sequence ID" value="TraesCS7A02G153100.1"/>
    <property type="gene ID" value="TraesCS7A02G153100"/>
</dbReference>
<evidence type="ECO:0000256" key="7">
    <source>
        <dbReference type="ARBA" id="ARBA00023065"/>
    </source>
</evidence>
<comment type="similarity">
    <text evidence="2">Belongs to the glutamate-gated ion channel (TC 1.A.10.1) family.</text>
</comment>
<dbReference type="GO" id="GO:0015276">
    <property type="term" value="F:ligand-gated monoatomic ion channel activity"/>
    <property type="evidence" value="ECO:0000318"/>
    <property type="project" value="GO_Central"/>
</dbReference>
<evidence type="ECO:0000256" key="11">
    <source>
        <dbReference type="ARBA" id="ARBA00023286"/>
    </source>
</evidence>
<evidence type="ECO:0000256" key="8">
    <source>
        <dbReference type="ARBA" id="ARBA00023136"/>
    </source>
</evidence>
<evidence type="ECO:0000256" key="6">
    <source>
        <dbReference type="ARBA" id="ARBA00022989"/>
    </source>
</evidence>
<keyword evidence="10" id="KW-0325">Glycoprotein</keyword>
<dbReference type="Gramene" id="TraesCAD_scaffold_151340_01G000100.1">
    <property type="protein sequence ID" value="TraesCAD_scaffold_151340_01G000100.1"/>
    <property type="gene ID" value="TraesCAD_scaffold_151340_01G000100"/>
</dbReference>
<keyword evidence="5" id="KW-0732">Signal</keyword>
<keyword evidence="7" id="KW-0406">Ion transport</keyword>
<feature type="region of interest" description="Disordered" evidence="13">
    <location>
        <begin position="647"/>
        <end position="678"/>
    </location>
</feature>
<feature type="transmembrane region" description="Helical" evidence="14">
    <location>
        <begin position="616"/>
        <end position="638"/>
    </location>
</feature>
<dbReference type="Gene3D" id="1.10.287.70">
    <property type="match status" value="1"/>
</dbReference>
<name>A0A3B6REU0_WHEAT</name>
<feature type="domain" description="Ionotropic glutamate receptor C-terminal" evidence="15">
    <location>
        <begin position="367"/>
        <end position="622"/>
    </location>
</feature>
<dbReference type="InterPro" id="IPR001320">
    <property type="entry name" value="Iontro_rcpt_C"/>
</dbReference>
<accession>A0A3B6REU0</accession>
<evidence type="ECO:0000256" key="10">
    <source>
        <dbReference type="ARBA" id="ARBA00023180"/>
    </source>
</evidence>
<dbReference type="OrthoDB" id="784410at2759"/>
<evidence type="ECO:0000256" key="4">
    <source>
        <dbReference type="ARBA" id="ARBA00022692"/>
    </source>
</evidence>
<evidence type="ECO:0000259" key="15">
    <source>
        <dbReference type="Pfam" id="PF00060"/>
    </source>
</evidence>
<keyword evidence="4 14" id="KW-0812">Transmembrane</keyword>
<dbReference type="GO" id="GO:0038023">
    <property type="term" value="F:signaling receptor activity"/>
    <property type="evidence" value="ECO:0000318"/>
    <property type="project" value="GO_Central"/>
</dbReference>
<dbReference type="STRING" id="4565.A0A3B6REU0"/>
<evidence type="ECO:0000256" key="3">
    <source>
        <dbReference type="ARBA" id="ARBA00022448"/>
    </source>
</evidence>
<feature type="transmembrane region" description="Helical" evidence="14">
    <location>
        <begin position="428"/>
        <end position="445"/>
    </location>
</feature>
<evidence type="ECO:0000256" key="5">
    <source>
        <dbReference type="ARBA" id="ARBA00022729"/>
    </source>
</evidence>
<dbReference type="Gramene" id="TraesRN7A0100327800.1">
    <property type="protein sequence ID" value="TraesRN7A0100327800.1"/>
    <property type="gene ID" value="TraesRN7A0100327800"/>
</dbReference>
<reference evidence="16" key="2">
    <citation type="submission" date="2018-10" db="UniProtKB">
        <authorList>
            <consortium name="EnsemblPlants"/>
        </authorList>
    </citation>
    <scope>IDENTIFICATION</scope>
</reference>
<evidence type="ECO:0000256" key="9">
    <source>
        <dbReference type="ARBA" id="ARBA00023170"/>
    </source>
</evidence>
<reference evidence="16" key="1">
    <citation type="submission" date="2018-08" db="EMBL/GenBank/DDBJ databases">
        <authorList>
            <person name="Rossello M."/>
        </authorList>
    </citation>
    <scope>NUCLEOTIDE SEQUENCE [LARGE SCALE GENOMIC DNA]</scope>
    <source>
        <strain evidence="16">cv. Chinese Spring</strain>
    </source>
</reference>
<evidence type="ECO:0000256" key="13">
    <source>
        <dbReference type="SAM" id="MobiDB-lite"/>
    </source>
</evidence>
<evidence type="ECO:0000313" key="17">
    <source>
        <dbReference type="Proteomes" id="UP000019116"/>
    </source>
</evidence>
<sequence length="714" mass="79130">MRTAIYPGKFPGARVPSEDPRVIVLALRSFREIWPHQAVYRPRYKPTDEQVIYTLLSTTSEFLASRMGMELPATRRLLVFLSLLTLWSITVDGASPAAAASAVAREATAPAPVRFGVGSRSLTCNSVEILDAFYLKQPSCANWADLRAKDSRGEAVAAAHAAEDLIKNAQVQAIIWGLQTLNNADHIPHLADHNNIPALSFYRSDAFWQEDPVNDSAGLTLGSNDTMMFLHLRTEKIDGMKLDTRNSRQDHEGQTMLKDFANVIYPIFEKQNISCLYGTVEDTARPVSSPLYNRLRDPHPSYRKRRASSTTLLSGEHYDELVCSVSPRMNLGVGGVPYAQSGASMIVLVKDEPYTISWTFVKPLSRNLWFATIIFFFYTGIVVWMIELPRNPEYQGSSLRQCSTALYFVFSTLTFSHGQIIRSPLSKIVVVIWCFVVLILIQSYTSSLSSILTTERLRPWVIDLDQLQGSGDFLGYQDDSCVRSFLMNYQNISESRLKTYTTKEEYAAALRKGSKNGGVPAIVGAIPYLTSFLSDSRYKDDFMMLGCIYTTPGSGFTFRLGFPLVQNHSTTILNLSEGVSDSQLKVSCFGTTSVLMGDDTVPDFGSAPLTLQNFSGLFIITGSISTVMILIAIVRLVYAKCTRPRNTDMESATDNSVEEDPRSMQNGLDDNPSPSQQLLHEAGEDNFQGVREGSQNDGGALVEKGPLVAVRNCH</sequence>
<evidence type="ECO:0000256" key="12">
    <source>
        <dbReference type="ARBA" id="ARBA00023303"/>
    </source>
</evidence>
<evidence type="ECO:0000313" key="16">
    <source>
        <dbReference type="EnsemblPlants" id="TraesCS7A02G153100.1"/>
    </source>
</evidence>
<dbReference type="PaxDb" id="4565-Traes_7AS_5D844D7A9.1"/>
<keyword evidence="3" id="KW-0813">Transport</keyword>
<keyword evidence="11" id="KW-1071">Ligand-gated ion channel</keyword>
<dbReference type="Gramene" id="TraesCS7A03G0356800.1">
    <property type="protein sequence ID" value="TraesCS7A03G0356800.1.CDS"/>
    <property type="gene ID" value="TraesCS7A03G0356800"/>
</dbReference>
<dbReference type="AlphaFoldDB" id="A0A3B6REU0"/>
<dbReference type="Proteomes" id="UP000019116">
    <property type="component" value="Chromosome 7A"/>
</dbReference>
<protein>
    <recommendedName>
        <fullName evidence="15">Ionotropic glutamate receptor C-terminal domain-containing protein</fullName>
    </recommendedName>
</protein>
<keyword evidence="6 14" id="KW-1133">Transmembrane helix</keyword>
<keyword evidence="17" id="KW-1185">Reference proteome</keyword>
<evidence type="ECO:0000256" key="1">
    <source>
        <dbReference type="ARBA" id="ARBA00004141"/>
    </source>
</evidence>
<keyword evidence="8 14" id="KW-0472">Membrane</keyword>
<evidence type="ECO:0000256" key="2">
    <source>
        <dbReference type="ARBA" id="ARBA00008685"/>
    </source>
</evidence>
<feature type="compositionally biased region" description="Polar residues" evidence="13">
    <location>
        <begin position="663"/>
        <end position="678"/>
    </location>
</feature>
<dbReference type="PANTHER" id="PTHR18966">
    <property type="entry name" value="IONOTROPIC GLUTAMATE RECEPTOR"/>
    <property type="match status" value="1"/>
</dbReference>
<dbReference type="Pfam" id="PF00060">
    <property type="entry name" value="Lig_chan"/>
    <property type="match status" value="1"/>
</dbReference>
<dbReference type="GO" id="GO:0005886">
    <property type="term" value="C:plasma membrane"/>
    <property type="evidence" value="ECO:0000318"/>
    <property type="project" value="GO_Central"/>
</dbReference>
<dbReference type="EnsemblPlants" id="TraesCS7A02G153100.1">
    <property type="protein sequence ID" value="TraesCS7A02G153100.1"/>
    <property type="gene ID" value="TraesCS7A02G153100"/>
</dbReference>
<comment type="subcellular location">
    <subcellularLocation>
        <location evidence="1">Membrane</location>
        <topology evidence="1">Multi-pass membrane protein</topology>
    </subcellularLocation>
</comment>
<dbReference type="SUPFAM" id="SSF53850">
    <property type="entry name" value="Periplasmic binding protein-like II"/>
    <property type="match status" value="1"/>
</dbReference>
<keyword evidence="9" id="KW-0675">Receptor</keyword>